<comment type="caution">
    <text evidence="2">The sequence shown here is derived from an EMBL/GenBank/DDBJ whole genome shotgun (WGS) entry which is preliminary data.</text>
</comment>
<name>A0A9X1ZB48_9GAMM</name>
<dbReference type="InterPro" id="IPR020945">
    <property type="entry name" value="DMSO/NO3_reduct_chaperone"/>
</dbReference>
<sequence>MSSNTQSLTQSTLAQASLSSIDFVEYQGLARILHHCLIRYPEADFIQGLKECDVAGSWPEFGGREQNRTGRQLLGDFLEQWSTDVEAAEFEKAVITLKLDYGQLFFGPGEPTAVPHGSVYLCEEQLINDRTTVELMDFYRAHGVELQLDYKQPMDHIGLFFAVLDQTFGRLQTETDNQALLRFTQVLLQQHLLPWAFRCCELAVEHARTDFYRGIALLTSDFLAQLQQDFQIVALDKRLYR</sequence>
<evidence type="ECO:0000256" key="1">
    <source>
        <dbReference type="ARBA" id="ARBA00023186"/>
    </source>
</evidence>
<dbReference type="SUPFAM" id="SSF89155">
    <property type="entry name" value="TorD-like"/>
    <property type="match status" value="1"/>
</dbReference>
<dbReference type="PANTHER" id="PTHR34227:SF13">
    <property type="entry name" value="TAT PROOFREADING CHAPERONE DMSD-RELATED"/>
    <property type="match status" value="1"/>
</dbReference>
<dbReference type="RefSeq" id="WP_248950165.1">
    <property type="nucleotide sequence ID" value="NZ_JAKILB010000006.1"/>
</dbReference>
<dbReference type="AlphaFoldDB" id="A0A9X1ZB48"/>
<dbReference type="Pfam" id="PF02613">
    <property type="entry name" value="Nitrate_red_del"/>
    <property type="match status" value="1"/>
</dbReference>
<protein>
    <submittedName>
        <fullName evidence="2">Molecular chaperone TorD family protein</fullName>
    </submittedName>
</protein>
<dbReference type="PANTHER" id="PTHR34227">
    <property type="entry name" value="CHAPERONE PROTEIN YCDY"/>
    <property type="match status" value="1"/>
</dbReference>
<proteinExistence type="predicted"/>
<evidence type="ECO:0000313" key="2">
    <source>
        <dbReference type="EMBL" id="MCL1139004.1"/>
    </source>
</evidence>
<reference evidence="2" key="1">
    <citation type="submission" date="2022-01" db="EMBL/GenBank/DDBJ databases">
        <title>Whole genome-based taxonomy of the Shewanellaceae.</title>
        <authorList>
            <person name="Martin-Rodriguez A.J."/>
        </authorList>
    </citation>
    <scope>NUCLEOTIDE SEQUENCE</scope>
    <source>
        <strain evidence="2">KCTC 23973</strain>
    </source>
</reference>
<keyword evidence="3" id="KW-1185">Reference proteome</keyword>
<dbReference type="InterPro" id="IPR050289">
    <property type="entry name" value="TorD/DmsD_chaperones"/>
</dbReference>
<keyword evidence="1" id="KW-0143">Chaperone</keyword>
<gene>
    <name evidence="2" type="ORF">L2740_10670</name>
</gene>
<dbReference type="InterPro" id="IPR036411">
    <property type="entry name" value="TorD-like_sf"/>
</dbReference>
<organism evidence="2 3">
    <name type="scientific">Shewanella pneumatophori</name>
    <dbReference type="NCBI Taxonomy" id="314092"/>
    <lineage>
        <taxon>Bacteria</taxon>
        <taxon>Pseudomonadati</taxon>
        <taxon>Pseudomonadota</taxon>
        <taxon>Gammaproteobacteria</taxon>
        <taxon>Alteromonadales</taxon>
        <taxon>Shewanellaceae</taxon>
        <taxon>Shewanella</taxon>
    </lineage>
</organism>
<dbReference type="Gene3D" id="1.10.3480.10">
    <property type="entry name" value="TorD-like"/>
    <property type="match status" value="1"/>
</dbReference>
<accession>A0A9X1ZB48</accession>
<dbReference type="EMBL" id="JAKILB010000006">
    <property type="protein sequence ID" value="MCL1139004.1"/>
    <property type="molecule type" value="Genomic_DNA"/>
</dbReference>
<dbReference type="Proteomes" id="UP001139293">
    <property type="component" value="Unassembled WGS sequence"/>
</dbReference>
<evidence type="ECO:0000313" key="3">
    <source>
        <dbReference type="Proteomes" id="UP001139293"/>
    </source>
</evidence>